<evidence type="ECO:0000256" key="8">
    <source>
        <dbReference type="SAM" id="MobiDB-lite"/>
    </source>
</evidence>
<feature type="compositionally biased region" description="Basic and acidic residues" evidence="8">
    <location>
        <begin position="139"/>
        <end position="148"/>
    </location>
</feature>
<dbReference type="CDD" id="cd16320">
    <property type="entry name" value="MraZ_N"/>
    <property type="match status" value="1"/>
</dbReference>
<dbReference type="PANTHER" id="PTHR34701:SF1">
    <property type="entry name" value="TRANSCRIPTIONAL REGULATOR MRAZ"/>
    <property type="match status" value="1"/>
</dbReference>
<feature type="compositionally biased region" description="Polar residues" evidence="8">
    <location>
        <begin position="150"/>
        <end position="159"/>
    </location>
</feature>
<dbReference type="EMBL" id="PFWY01000022">
    <property type="protein sequence ID" value="PJA41327.1"/>
    <property type="molecule type" value="Genomic_DNA"/>
</dbReference>
<evidence type="ECO:0000259" key="9">
    <source>
        <dbReference type="PROSITE" id="PS51740"/>
    </source>
</evidence>
<evidence type="ECO:0000256" key="6">
    <source>
        <dbReference type="ARBA" id="ARBA00023163"/>
    </source>
</evidence>
<dbReference type="Proteomes" id="UP000230683">
    <property type="component" value="Unassembled WGS sequence"/>
</dbReference>
<comment type="subunit">
    <text evidence="7">Forms oligomers.</text>
</comment>
<dbReference type="AlphaFoldDB" id="A0A2M7X5B4"/>
<dbReference type="PANTHER" id="PTHR34701">
    <property type="entry name" value="TRANSCRIPTIONAL REGULATOR MRAZ"/>
    <property type="match status" value="1"/>
</dbReference>
<dbReference type="PROSITE" id="PS51740">
    <property type="entry name" value="SPOVT_ABRB"/>
    <property type="match status" value="2"/>
</dbReference>
<comment type="similarity">
    <text evidence="7">Belongs to the MraZ family.</text>
</comment>
<evidence type="ECO:0000256" key="7">
    <source>
        <dbReference type="HAMAP-Rule" id="MF_01008"/>
    </source>
</evidence>
<dbReference type="InterPro" id="IPR037914">
    <property type="entry name" value="SpoVT-AbrB_sf"/>
</dbReference>
<comment type="subcellular location">
    <subcellularLocation>
        <location evidence="7">Cytoplasm</location>
        <location evidence="7">Nucleoid</location>
    </subcellularLocation>
</comment>
<dbReference type="NCBIfam" id="TIGR00242">
    <property type="entry name" value="division/cell wall cluster transcriptional repressor MraZ"/>
    <property type="match status" value="1"/>
</dbReference>
<dbReference type="SUPFAM" id="SSF89447">
    <property type="entry name" value="AbrB/MazE/MraZ-like"/>
    <property type="match status" value="1"/>
</dbReference>
<evidence type="ECO:0000256" key="4">
    <source>
        <dbReference type="ARBA" id="ARBA00023015"/>
    </source>
</evidence>
<dbReference type="Pfam" id="PF02381">
    <property type="entry name" value="MraZ"/>
    <property type="match status" value="2"/>
</dbReference>
<protein>
    <recommendedName>
        <fullName evidence="1 7">Transcriptional regulator MraZ</fullName>
    </recommendedName>
</protein>
<evidence type="ECO:0000313" key="11">
    <source>
        <dbReference type="Proteomes" id="UP000230683"/>
    </source>
</evidence>
<evidence type="ECO:0000256" key="2">
    <source>
        <dbReference type="ARBA" id="ARBA00022490"/>
    </source>
</evidence>
<dbReference type="InterPro" id="IPR007159">
    <property type="entry name" value="SpoVT-AbrB_dom"/>
</dbReference>
<organism evidence="10 11">
    <name type="scientific">candidate division WWE3 bacterium CG_4_9_14_3_um_filter_34_6</name>
    <dbReference type="NCBI Taxonomy" id="1975079"/>
    <lineage>
        <taxon>Bacteria</taxon>
        <taxon>Katanobacteria</taxon>
    </lineage>
</organism>
<dbReference type="InterPro" id="IPR035644">
    <property type="entry name" value="MraZ_C"/>
</dbReference>
<feature type="region of interest" description="Disordered" evidence="8">
    <location>
        <begin position="139"/>
        <end position="159"/>
    </location>
</feature>
<name>A0A2M7X5B4_UNCKA</name>
<sequence length="159" mass="17951">MAEYLSHIKMIIGEYKQRINEKNRIAFPKKFREELGDALIITKGYEGCLVIMSPDQWEKIIADSTSGPFVSGIVRDTSRFLLASASELQLDSQGRFVVPSFLIDYAEIKVEGTFLGLGRWVELWGNDKWELKKKEVEENSSEVGEKLSKISISDNGGKS</sequence>
<gene>
    <name evidence="7 10" type="primary">mraZ</name>
    <name evidence="10" type="ORF">CO178_00420</name>
</gene>
<keyword evidence="4 7" id="KW-0805">Transcription regulation</keyword>
<evidence type="ECO:0000256" key="1">
    <source>
        <dbReference type="ARBA" id="ARBA00013860"/>
    </source>
</evidence>
<dbReference type="InterPro" id="IPR003444">
    <property type="entry name" value="MraZ"/>
</dbReference>
<proteinExistence type="inferred from homology"/>
<dbReference type="CDD" id="cd16321">
    <property type="entry name" value="MraZ_C"/>
    <property type="match status" value="1"/>
</dbReference>
<dbReference type="InterPro" id="IPR038619">
    <property type="entry name" value="MraZ_sf"/>
</dbReference>
<accession>A0A2M7X5B4</accession>
<feature type="domain" description="SpoVT-AbrB" evidence="9">
    <location>
        <begin position="85"/>
        <end position="128"/>
    </location>
</feature>
<feature type="domain" description="SpoVT-AbrB" evidence="9">
    <location>
        <begin position="14"/>
        <end position="56"/>
    </location>
</feature>
<dbReference type="InterPro" id="IPR020603">
    <property type="entry name" value="MraZ_dom"/>
</dbReference>
<keyword evidence="3" id="KW-0677">Repeat</keyword>
<dbReference type="Gene3D" id="3.40.1550.20">
    <property type="entry name" value="Transcriptional regulator MraZ domain"/>
    <property type="match status" value="1"/>
</dbReference>
<evidence type="ECO:0000256" key="3">
    <source>
        <dbReference type="ARBA" id="ARBA00022737"/>
    </source>
</evidence>
<keyword evidence="2 7" id="KW-0963">Cytoplasm</keyword>
<evidence type="ECO:0000256" key="5">
    <source>
        <dbReference type="ARBA" id="ARBA00023125"/>
    </source>
</evidence>
<dbReference type="GO" id="GO:2000143">
    <property type="term" value="P:negative regulation of DNA-templated transcription initiation"/>
    <property type="evidence" value="ECO:0007669"/>
    <property type="project" value="TreeGrafter"/>
</dbReference>
<dbReference type="GO" id="GO:0003700">
    <property type="term" value="F:DNA-binding transcription factor activity"/>
    <property type="evidence" value="ECO:0007669"/>
    <property type="project" value="UniProtKB-UniRule"/>
</dbReference>
<dbReference type="HAMAP" id="MF_01008">
    <property type="entry name" value="MraZ"/>
    <property type="match status" value="1"/>
</dbReference>
<keyword evidence="5 7" id="KW-0238">DNA-binding</keyword>
<keyword evidence="6 7" id="KW-0804">Transcription</keyword>
<dbReference type="GO" id="GO:0009295">
    <property type="term" value="C:nucleoid"/>
    <property type="evidence" value="ECO:0007669"/>
    <property type="project" value="UniProtKB-SubCell"/>
</dbReference>
<dbReference type="GO" id="GO:0000976">
    <property type="term" value="F:transcription cis-regulatory region binding"/>
    <property type="evidence" value="ECO:0007669"/>
    <property type="project" value="TreeGrafter"/>
</dbReference>
<comment type="caution">
    <text evidence="10">The sequence shown here is derived from an EMBL/GenBank/DDBJ whole genome shotgun (WGS) entry which is preliminary data.</text>
</comment>
<evidence type="ECO:0000313" key="10">
    <source>
        <dbReference type="EMBL" id="PJA41327.1"/>
    </source>
</evidence>
<reference evidence="11" key="1">
    <citation type="submission" date="2017-09" db="EMBL/GenBank/DDBJ databases">
        <title>Depth-based differentiation of microbial function through sediment-hosted aquifers and enrichment of novel symbionts in the deep terrestrial subsurface.</title>
        <authorList>
            <person name="Probst A.J."/>
            <person name="Ladd B."/>
            <person name="Jarett J.K."/>
            <person name="Geller-Mcgrath D.E."/>
            <person name="Sieber C.M.K."/>
            <person name="Emerson J.B."/>
            <person name="Anantharaman K."/>
            <person name="Thomas B.C."/>
            <person name="Malmstrom R."/>
            <person name="Stieglmeier M."/>
            <person name="Klingl A."/>
            <person name="Woyke T."/>
            <person name="Ryan C.M."/>
            <person name="Banfield J.F."/>
        </authorList>
    </citation>
    <scope>NUCLEOTIDE SEQUENCE [LARGE SCALE GENOMIC DNA]</scope>
</reference>
<dbReference type="GO" id="GO:0005737">
    <property type="term" value="C:cytoplasm"/>
    <property type="evidence" value="ECO:0007669"/>
    <property type="project" value="UniProtKB-UniRule"/>
</dbReference>
<dbReference type="InterPro" id="IPR035642">
    <property type="entry name" value="MraZ_N"/>
</dbReference>